<evidence type="ECO:0000313" key="1">
    <source>
        <dbReference type="EMBL" id="QCT70723.1"/>
    </source>
</evidence>
<reference evidence="1 2" key="1">
    <citation type="submission" date="2018-05" db="EMBL/GenBank/DDBJ databases">
        <title>Genome comparison of Eubacterium sp.</title>
        <authorList>
            <person name="Feng Y."/>
            <person name="Sanchez-Andrea I."/>
            <person name="Stams A.J.M."/>
            <person name="De Vos W.M."/>
        </authorList>
    </citation>
    <scope>NUCLEOTIDE SEQUENCE [LARGE SCALE GENOMIC DNA]</scope>
    <source>
        <strain evidence="1 2">YI</strain>
    </source>
</reference>
<dbReference type="EMBL" id="CP029487">
    <property type="protein sequence ID" value="QCT70723.1"/>
    <property type="molecule type" value="Genomic_DNA"/>
</dbReference>
<proteinExistence type="predicted"/>
<dbReference type="RefSeq" id="WP_096919657.1">
    <property type="nucleotide sequence ID" value="NZ_CP029487.1"/>
</dbReference>
<keyword evidence="2" id="KW-1185">Reference proteome</keyword>
<gene>
    <name evidence="1" type="ORF">CPZ25_005060</name>
</gene>
<organism evidence="1 2">
    <name type="scientific">Eubacterium maltosivorans</name>
    <dbReference type="NCBI Taxonomy" id="2041044"/>
    <lineage>
        <taxon>Bacteria</taxon>
        <taxon>Bacillati</taxon>
        <taxon>Bacillota</taxon>
        <taxon>Clostridia</taxon>
        <taxon>Eubacteriales</taxon>
        <taxon>Eubacteriaceae</taxon>
        <taxon>Eubacterium</taxon>
    </lineage>
</organism>
<dbReference type="KEGG" id="emt:CPZ25_005060"/>
<name>A0A4P9C5S9_EUBML</name>
<accession>A0A4P9C5S9</accession>
<evidence type="ECO:0000313" key="2">
    <source>
        <dbReference type="Proteomes" id="UP000218387"/>
    </source>
</evidence>
<protein>
    <submittedName>
        <fullName evidence="1">Uncharacterized protein</fullName>
    </submittedName>
</protein>
<sequence length="222" mass="25414">MKEQSVQKGFSKKSTREALFSCGQKQKTVRKVNREQCMCTNCFYRGLGRDGGCLFDATLENYEGLCMNYRGYMGYFPDGLHFDSVDESSVEQRLFIWHHRELGDLECVLRDKNQALFSSEGLAALLGIKFFGFLKRYFKLLKPVRLQVPDDTSDEGCREVYFLDYLGLERALLLETAVDPQLRGALSQELALVGVNIERLLEGKQALRLGIDVKLKRGWETL</sequence>
<dbReference type="Proteomes" id="UP000218387">
    <property type="component" value="Chromosome"/>
</dbReference>
<dbReference type="AlphaFoldDB" id="A0A4P9C5S9"/>